<dbReference type="Pfam" id="PF01336">
    <property type="entry name" value="tRNA_anti-codon"/>
    <property type="match status" value="1"/>
</dbReference>
<dbReference type="InterPro" id="IPR016195">
    <property type="entry name" value="Pol/histidinol_Pase-like"/>
</dbReference>
<dbReference type="SUPFAM" id="SSF89550">
    <property type="entry name" value="PHP domain-like"/>
    <property type="match status" value="1"/>
</dbReference>
<dbReference type="CDD" id="cd07431">
    <property type="entry name" value="PHP_PolIIIA"/>
    <property type="match status" value="1"/>
</dbReference>
<evidence type="ECO:0000259" key="10">
    <source>
        <dbReference type="SMART" id="SM00481"/>
    </source>
</evidence>
<evidence type="ECO:0000313" key="11">
    <source>
        <dbReference type="EMBL" id="QMS84762.1"/>
    </source>
</evidence>
<keyword evidence="6" id="KW-0548">Nucleotidyltransferase</keyword>
<dbReference type="AlphaFoldDB" id="A0A7L7KR55"/>
<dbReference type="CDD" id="cd04485">
    <property type="entry name" value="DnaE_OBF"/>
    <property type="match status" value="1"/>
</dbReference>
<dbReference type="Gene3D" id="1.10.150.870">
    <property type="match status" value="1"/>
</dbReference>
<protein>
    <recommendedName>
        <fullName evidence="4">DNA polymerase III subunit alpha</fullName>
        <ecNumber evidence="3">2.7.7.7</ecNumber>
    </recommendedName>
</protein>
<gene>
    <name evidence="11" type="ORF">G4Z02_02995</name>
</gene>
<dbReference type="EC" id="2.7.7.7" evidence="3"/>
<dbReference type="Pfam" id="PF17657">
    <property type="entry name" value="DNA_pol3_finger"/>
    <property type="match status" value="1"/>
</dbReference>
<comment type="similarity">
    <text evidence="2">Belongs to the DNA polymerase type-C family. DnaE subfamily.</text>
</comment>
<keyword evidence="12" id="KW-1185">Reference proteome</keyword>
<dbReference type="SUPFAM" id="SSF160975">
    <property type="entry name" value="AF1531-like"/>
    <property type="match status" value="1"/>
</dbReference>
<dbReference type="InterPro" id="IPR041931">
    <property type="entry name" value="DNA_pol3_alpha_thumb_dom"/>
</dbReference>
<dbReference type="GO" id="GO:0008408">
    <property type="term" value="F:3'-5' exonuclease activity"/>
    <property type="evidence" value="ECO:0007669"/>
    <property type="project" value="InterPro"/>
</dbReference>
<evidence type="ECO:0000256" key="3">
    <source>
        <dbReference type="ARBA" id="ARBA00012417"/>
    </source>
</evidence>
<dbReference type="Pfam" id="PF07733">
    <property type="entry name" value="DNA_pol3_alpha"/>
    <property type="match status" value="1"/>
</dbReference>
<dbReference type="GO" id="GO:0006260">
    <property type="term" value="P:DNA replication"/>
    <property type="evidence" value="ECO:0007669"/>
    <property type="project" value="UniProtKB-KW"/>
</dbReference>
<dbReference type="NCBIfam" id="TIGR00594">
    <property type="entry name" value="polc"/>
    <property type="match status" value="1"/>
</dbReference>
<dbReference type="KEGG" id="xcl:G4Z02_02995"/>
<dbReference type="GO" id="GO:0003676">
    <property type="term" value="F:nucleic acid binding"/>
    <property type="evidence" value="ECO:0007669"/>
    <property type="project" value="InterPro"/>
</dbReference>
<comment type="subcellular location">
    <subcellularLocation>
        <location evidence="1">Cytoplasm</location>
    </subcellularLocation>
</comment>
<keyword evidence="8" id="KW-0239">DNA-directed DNA polymerase</keyword>
<keyword evidence="5" id="KW-0808">Transferase</keyword>
<sequence>MNFTHLNIQTNYAMNGSNIRIEELVQTAVSYGYSCLAITDPHLYGAVKFYKACKKHNIKPLIGLRLMVEGLFPDSTNTLLVYAKNQKGYSNLLKLASISSQRPLTFTELKQRNQGIIGIVVTDQSEVYGAYQNQQKQVINEFVSWLNTHLEEGYVGLSKDMEFNTYMNGKVPLVAIPPVRYMHKEDRDVMDVLRQIFNVQSQDVLGQVTNASFTRKEDVQRQFKGFDKAIETAHNIAESCMIELDFNTTHLPAYPIKQEVSAKDYLSALAHKGLAKRLHQQSVDKKQYVDRLNYELSVIDSMGYNDYFLIVWDFVRYAKQQGVLVGPGRGSAAASLVSYCLGITNVDSLEYNLVFERFLNPERITLPDIDMDLPDDKRDDIIRYVRDLYGMNNVSMICTFGTFLSKSAIRDTARILGVEGILLNQIIKETNNFSNIKDMIQESTVIQNMMTQSPQAKELLMIASKIEGLHRHVSTHAAGIIVTGDDMTNYTAVQPGLLDMFQTQYEAKDLESLGLLKIDFLGLRNLTSIDRIVSMIQEETNEVIDIYKIPLDDAKTYELLRRVETTGIFQLESKGMRRLIGDMQMVEFEDIVTVLALFRPGPMDNISTYIKRRFKEEGVTYPHPILEEILEPTNGIIIYQEQIIQIASSFAGYSLGEADLLRRAVSKKNLATLEQERANFVQKATAEGRDIAISNEIYDYIVKFANYGFNRAHSVAYAMVSYWMAYLKANFPKYFISVLTSSVIGSESQMREYVFESNKLGVKIVKPSVNYSTAIFQPEGDTLRFPLLGIKHLGQNTIRDLLEERENGLFTTFFDFIKRTQGILNKRVLESLIYAGALDEFGYSKKAMIDQLEEVMHFSTYGDFIGQEDFIIRDIDEYPYDELEELEKSVIGFNLFINPLLNHQAYIEKHNLLVPSTISDEHLNTEIRLVGVLTSVRQITTKRNQPMAFVTLQDEYVKLSGVLFSRIYEQLQDVVVKGHVFLCKGKVEERKGERQVIVTNLHDLSNKNA</sequence>
<evidence type="ECO:0000313" key="12">
    <source>
        <dbReference type="Proteomes" id="UP000514720"/>
    </source>
</evidence>
<dbReference type="Gene3D" id="3.20.20.140">
    <property type="entry name" value="Metal-dependent hydrolases"/>
    <property type="match status" value="1"/>
</dbReference>
<evidence type="ECO:0000256" key="1">
    <source>
        <dbReference type="ARBA" id="ARBA00004496"/>
    </source>
</evidence>
<keyword evidence="7" id="KW-0235">DNA replication</keyword>
<evidence type="ECO:0000256" key="6">
    <source>
        <dbReference type="ARBA" id="ARBA00022695"/>
    </source>
</evidence>
<reference evidence="11 12" key="1">
    <citation type="submission" date="2020-02" db="EMBL/GenBank/DDBJ databases">
        <authorList>
            <person name="Zheng R.K."/>
            <person name="Sun C.M."/>
        </authorList>
    </citation>
    <scope>NUCLEOTIDE SEQUENCE [LARGE SCALE GENOMIC DNA]</scope>
    <source>
        <strain evidence="12">zrk13</strain>
    </source>
</reference>
<dbReference type="GO" id="GO:0003887">
    <property type="term" value="F:DNA-directed DNA polymerase activity"/>
    <property type="evidence" value="ECO:0007669"/>
    <property type="project" value="UniProtKB-KW"/>
</dbReference>
<evidence type="ECO:0000256" key="7">
    <source>
        <dbReference type="ARBA" id="ARBA00022705"/>
    </source>
</evidence>
<dbReference type="InterPro" id="IPR004365">
    <property type="entry name" value="NA-bd_OB_tRNA"/>
</dbReference>
<dbReference type="InterPro" id="IPR029460">
    <property type="entry name" value="DNAPol_HHH"/>
</dbReference>
<evidence type="ECO:0000256" key="4">
    <source>
        <dbReference type="ARBA" id="ARBA00019114"/>
    </source>
</evidence>
<evidence type="ECO:0000256" key="8">
    <source>
        <dbReference type="ARBA" id="ARBA00022932"/>
    </source>
</evidence>
<dbReference type="PANTHER" id="PTHR32294">
    <property type="entry name" value="DNA POLYMERASE III SUBUNIT ALPHA"/>
    <property type="match status" value="1"/>
</dbReference>
<dbReference type="GO" id="GO:0005737">
    <property type="term" value="C:cytoplasm"/>
    <property type="evidence" value="ECO:0007669"/>
    <property type="project" value="UniProtKB-SubCell"/>
</dbReference>
<dbReference type="EMBL" id="CP048914">
    <property type="protein sequence ID" value="QMS84762.1"/>
    <property type="molecule type" value="Genomic_DNA"/>
</dbReference>
<dbReference type="InterPro" id="IPR004805">
    <property type="entry name" value="DnaE2/DnaE/PolC"/>
</dbReference>
<dbReference type="Pfam" id="PF14579">
    <property type="entry name" value="HHH_6"/>
    <property type="match status" value="1"/>
</dbReference>
<dbReference type="Pfam" id="PF02811">
    <property type="entry name" value="PHP"/>
    <property type="match status" value="1"/>
</dbReference>
<feature type="domain" description="Polymerase/histidinol phosphatase N-terminal" evidence="10">
    <location>
        <begin position="4"/>
        <end position="70"/>
    </location>
</feature>
<evidence type="ECO:0000256" key="2">
    <source>
        <dbReference type="ARBA" id="ARBA00009496"/>
    </source>
</evidence>
<accession>A0A7L7KR55</accession>
<comment type="catalytic activity">
    <reaction evidence="9">
        <text>DNA(n) + a 2'-deoxyribonucleoside 5'-triphosphate = DNA(n+1) + diphosphate</text>
        <dbReference type="Rhea" id="RHEA:22508"/>
        <dbReference type="Rhea" id="RHEA-COMP:17339"/>
        <dbReference type="Rhea" id="RHEA-COMP:17340"/>
        <dbReference type="ChEBI" id="CHEBI:33019"/>
        <dbReference type="ChEBI" id="CHEBI:61560"/>
        <dbReference type="ChEBI" id="CHEBI:173112"/>
        <dbReference type="EC" id="2.7.7.7"/>
    </reaction>
</comment>
<dbReference type="SMART" id="SM00481">
    <property type="entry name" value="POLIIIAc"/>
    <property type="match status" value="1"/>
</dbReference>
<evidence type="ECO:0000256" key="9">
    <source>
        <dbReference type="ARBA" id="ARBA00049244"/>
    </source>
</evidence>
<name>A0A7L7KR55_9MOLU</name>
<dbReference type="Gene3D" id="1.10.10.1600">
    <property type="entry name" value="Bacterial DNA polymerase III alpha subunit, thumb domain"/>
    <property type="match status" value="1"/>
</dbReference>
<dbReference type="RefSeq" id="WP_258878382.1">
    <property type="nucleotide sequence ID" value="NZ_CP048914.1"/>
</dbReference>
<dbReference type="InterPro" id="IPR011708">
    <property type="entry name" value="DNA_pol3_alpha_NTPase_dom"/>
</dbReference>
<dbReference type="InterPro" id="IPR004013">
    <property type="entry name" value="PHP_dom"/>
</dbReference>
<proteinExistence type="inferred from homology"/>
<dbReference type="InterPro" id="IPR040982">
    <property type="entry name" value="DNA_pol3_finger"/>
</dbReference>
<dbReference type="PANTHER" id="PTHR32294:SF0">
    <property type="entry name" value="DNA POLYMERASE III SUBUNIT ALPHA"/>
    <property type="match status" value="1"/>
</dbReference>
<dbReference type="Proteomes" id="UP000514720">
    <property type="component" value="Chromosome"/>
</dbReference>
<evidence type="ECO:0000256" key="5">
    <source>
        <dbReference type="ARBA" id="ARBA00022679"/>
    </source>
</evidence>
<dbReference type="InterPro" id="IPR003141">
    <property type="entry name" value="Pol/His_phosphatase_N"/>
</dbReference>
<organism evidence="11 12">
    <name type="scientific">Candidatus Xianfuyuplasma coldseepsis</name>
    <dbReference type="NCBI Taxonomy" id="2782163"/>
    <lineage>
        <taxon>Bacteria</taxon>
        <taxon>Bacillati</taxon>
        <taxon>Mycoplasmatota</taxon>
        <taxon>Mollicutes</taxon>
        <taxon>Candidatus Izemoplasmatales</taxon>
        <taxon>Candidatus Izemoplasmataceae</taxon>
        <taxon>Candidatus Xianfuyuplasma</taxon>
    </lineage>
</organism>